<gene>
    <name evidence="2" type="primary">yliI_11</name>
    <name evidence="2" type="ORF">NMY3_03387</name>
</gene>
<protein>
    <submittedName>
        <fullName evidence="2">Soluble aldose sugar dehydrogenase YliI</fullName>
        <ecNumber evidence="2">1.1.5.-</ecNumber>
    </submittedName>
</protein>
<dbReference type="Gene3D" id="2.120.10.30">
    <property type="entry name" value="TolB, C-terminal domain"/>
    <property type="match status" value="1"/>
</dbReference>
<evidence type="ECO:0000313" key="3">
    <source>
        <dbReference type="Proteomes" id="UP000058925"/>
    </source>
</evidence>
<organism evidence="2 3">
    <name type="scientific">Candidatus Nitrosocosmicus oleophilus</name>
    <dbReference type="NCBI Taxonomy" id="1353260"/>
    <lineage>
        <taxon>Archaea</taxon>
        <taxon>Nitrososphaerota</taxon>
        <taxon>Nitrososphaeria</taxon>
        <taxon>Nitrososphaerales</taxon>
        <taxon>Nitrososphaeraceae</taxon>
        <taxon>Candidatus Nitrosocosmicus</taxon>
    </lineage>
</organism>
<dbReference type="GeneID" id="60423236"/>
<dbReference type="KEGG" id="taa:NMY3_03387"/>
<keyword evidence="3" id="KW-1185">Reference proteome</keyword>
<dbReference type="Pfam" id="PF07995">
    <property type="entry name" value="GSDH"/>
    <property type="match status" value="1"/>
</dbReference>
<dbReference type="EMBL" id="CP012850">
    <property type="protein sequence ID" value="ALI37570.1"/>
    <property type="molecule type" value="Genomic_DNA"/>
</dbReference>
<dbReference type="InterPro" id="IPR011041">
    <property type="entry name" value="Quinoprot_gluc/sorb_DH_b-prop"/>
</dbReference>
<feature type="domain" description="Glucose/Sorbosone dehydrogenase" evidence="1">
    <location>
        <begin position="172"/>
        <end position="540"/>
    </location>
</feature>
<dbReference type="SUPFAM" id="SSF50952">
    <property type="entry name" value="Soluble quinoprotein glucose dehydrogenase"/>
    <property type="match status" value="1"/>
</dbReference>
<dbReference type="AlphaFoldDB" id="A0A654M3B0"/>
<proteinExistence type="predicted"/>
<sequence>MTNFTHPQNVSLDLDANNLFSIDDFSMITSTTETKNNTWSPIFGDTIRVKPDREYMVISNLELNKYAMQSHIKISGFNETSEKWFQIIQCPEGLDGPLELSRFVCPFTVPENVTKIQPIFQSGWSNESGQKAETIFGNFFVIERPPDGIPIVFDNKLKVQEIFHNNITSTAMTFINQNDILLPDSYNGTVYRYVNDTLMGPMVDFNVAQNGLLGLDSLEKNGTRYVYIFVTESGGSEDGDDISKSVKPKCNCIYRFELKDNKLIDPKLIFSVPAYLGGNAHAGGVIRIDKNQDIFVMVGSLNSEEADGEPNLINNEINGSDPDGRSGILIMDYNGKPIKGILGDHFPLNLYYAYGIRNSFGMGFDPVTGYLWDTENGPDTGDEINLVRPGFNSGYNKIDGVWTYGNTSDTEKGYVETLNPSNLVDFNGSGKYRTPELTWQQPIGIVALGFLNSSYLGNEYLNTMFVSDINNGYVYNFKLDKNRTGLELNGPLKDKIVNSTKGINDYSEISSNIFGMNMGLISDIKMGPDGYIYFLKMNDNYFGKLYRLVPNT</sequence>
<dbReference type="PANTHER" id="PTHR19328:SF13">
    <property type="entry name" value="HIPL1 PROTEIN"/>
    <property type="match status" value="1"/>
</dbReference>
<dbReference type="RefSeq" id="WP_196816623.1">
    <property type="nucleotide sequence ID" value="NZ_CP012850.1"/>
</dbReference>
<evidence type="ECO:0000313" key="2">
    <source>
        <dbReference type="EMBL" id="ALI37570.1"/>
    </source>
</evidence>
<dbReference type="InterPro" id="IPR011042">
    <property type="entry name" value="6-blade_b-propeller_TolB-like"/>
</dbReference>
<accession>A0A654M3B0</accession>
<dbReference type="GO" id="GO:0016491">
    <property type="term" value="F:oxidoreductase activity"/>
    <property type="evidence" value="ECO:0007669"/>
    <property type="project" value="UniProtKB-KW"/>
</dbReference>
<reference evidence="3" key="1">
    <citation type="submission" date="2015-10" db="EMBL/GenBank/DDBJ databases">
        <title>Niche specialization of a soil ammonia-oxidizing archaeon, Candidatus Nitrosocosmicus oleophilus.</title>
        <authorList>
            <person name="Jung M.-Y."/>
            <person name="Rhee S.-K."/>
        </authorList>
    </citation>
    <scope>NUCLEOTIDE SEQUENCE [LARGE SCALE GENOMIC DNA]</scope>
    <source>
        <strain evidence="3">MY3</strain>
    </source>
</reference>
<evidence type="ECO:0000259" key="1">
    <source>
        <dbReference type="Pfam" id="PF07995"/>
    </source>
</evidence>
<keyword evidence="2" id="KW-0560">Oxidoreductase</keyword>
<dbReference type="Proteomes" id="UP000058925">
    <property type="component" value="Chromosome"/>
</dbReference>
<dbReference type="OrthoDB" id="6744at2157"/>
<dbReference type="PANTHER" id="PTHR19328">
    <property type="entry name" value="HEDGEHOG-INTERACTING PROTEIN"/>
    <property type="match status" value="1"/>
</dbReference>
<name>A0A654M3B0_9ARCH</name>
<dbReference type="EC" id="1.1.5.-" evidence="2"/>
<dbReference type="InterPro" id="IPR012938">
    <property type="entry name" value="Glc/Sorbosone_DH"/>
</dbReference>